<accession>A0A9Q3C2G7</accession>
<dbReference type="EMBL" id="AVOT02003965">
    <property type="protein sequence ID" value="MBW0475035.1"/>
    <property type="molecule type" value="Genomic_DNA"/>
</dbReference>
<dbReference type="Proteomes" id="UP000765509">
    <property type="component" value="Unassembled WGS sequence"/>
</dbReference>
<protein>
    <submittedName>
        <fullName evidence="2">Uncharacterized protein</fullName>
    </submittedName>
</protein>
<evidence type="ECO:0000256" key="1">
    <source>
        <dbReference type="SAM" id="MobiDB-lite"/>
    </source>
</evidence>
<feature type="region of interest" description="Disordered" evidence="1">
    <location>
        <begin position="1"/>
        <end position="35"/>
    </location>
</feature>
<proteinExistence type="predicted"/>
<sequence>MSHTYTPAPATPQALAHSTAQEPANAPEPPARGSTCVTENGQLHLKLGSHIFCLWVHVSNPCTHGIVQQAPPVSPTKWQSH</sequence>
<evidence type="ECO:0000313" key="3">
    <source>
        <dbReference type="Proteomes" id="UP000765509"/>
    </source>
</evidence>
<reference evidence="2" key="1">
    <citation type="submission" date="2021-03" db="EMBL/GenBank/DDBJ databases">
        <title>Draft genome sequence of rust myrtle Austropuccinia psidii MF-1, a brazilian biotype.</title>
        <authorList>
            <person name="Quecine M.C."/>
            <person name="Pachon D.M.R."/>
            <person name="Bonatelli M.L."/>
            <person name="Correr F.H."/>
            <person name="Franceschini L.M."/>
            <person name="Leite T.F."/>
            <person name="Margarido G.R.A."/>
            <person name="Almeida C.A."/>
            <person name="Ferrarezi J.A."/>
            <person name="Labate C.A."/>
        </authorList>
    </citation>
    <scope>NUCLEOTIDE SEQUENCE</scope>
    <source>
        <strain evidence="2">MF-1</strain>
    </source>
</reference>
<name>A0A9Q3C2G7_9BASI</name>
<dbReference type="AlphaFoldDB" id="A0A9Q3C2G7"/>
<organism evidence="2 3">
    <name type="scientific">Austropuccinia psidii MF-1</name>
    <dbReference type="NCBI Taxonomy" id="1389203"/>
    <lineage>
        <taxon>Eukaryota</taxon>
        <taxon>Fungi</taxon>
        <taxon>Dikarya</taxon>
        <taxon>Basidiomycota</taxon>
        <taxon>Pucciniomycotina</taxon>
        <taxon>Pucciniomycetes</taxon>
        <taxon>Pucciniales</taxon>
        <taxon>Sphaerophragmiaceae</taxon>
        <taxon>Austropuccinia</taxon>
    </lineage>
</organism>
<comment type="caution">
    <text evidence="2">The sequence shown here is derived from an EMBL/GenBank/DDBJ whole genome shotgun (WGS) entry which is preliminary data.</text>
</comment>
<evidence type="ECO:0000313" key="2">
    <source>
        <dbReference type="EMBL" id="MBW0475035.1"/>
    </source>
</evidence>
<gene>
    <name evidence="2" type="ORF">O181_014750</name>
</gene>
<keyword evidence="3" id="KW-1185">Reference proteome</keyword>